<dbReference type="PANTHER" id="PTHR31247:SF8">
    <property type="entry name" value="TRANSMEMBRANE PROTEIN 198B"/>
    <property type="match status" value="1"/>
</dbReference>
<dbReference type="GO" id="GO:0090263">
    <property type="term" value="P:positive regulation of canonical Wnt signaling pathway"/>
    <property type="evidence" value="ECO:0007669"/>
    <property type="project" value="TreeGrafter"/>
</dbReference>
<keyword evidence="4 8" id="KW-1133">Transmembrane helix</keyword>
<evidence type="ECO:0000256" key="7">
    <source>
        <dbReference type="SAM" id="MobiDB-lite"/>
    </source>
</evidence>
<dbReference type="Proteomes" id="UP000694520">
    <property type="component" value="Chromosome 5"/>
</dbReference>
<feature type="transmembrane region" description="Helical" evidence="8">
    <location>
        <begin position="39"/>
        <end position="58"/>
    </location>
</feature>
<organism evidence="10 11">
    <name type="scientific">Bos mutus grunniens</name>
    <name type="common">Wild yak</name>
    <name type="synonym">Bos grunniens</name>
    <dbReference type="NCBI Taxonomy" id="30521"/>
    <lineage>
        <taxon>Eukaryota</taxon>
        <taxon>Metazoa</taxon>
        <taxon>Chordata</taxon>
        <taxon>Craniata</taxon>
        <taxon>Vertebrata</taxon>
        <taxon>Euteleostomi</taxon>
        <taxon>Mammalia</taxon>
        <taxon>Eutheria</taxon>
        <taxon>Laurasiatheria</taxon>
        <taxon>Artiodactyla</taxon>
        <taxon>Ruminantia</taxon>
        <taxon>Pecora</taxon>
        <taxon>Bovidae</taxon>
        <taxon>Bovinae</taxon>
        <taxon>Bos</taxon>
    </lineage>
</organism>
<evidence type="ECO:0000313" key="11">
    <source>
        <dbReference type="Proteomes" id="UP000694520"/>
    </source>
</evidence>
<dbReference type="GeneTree" id="ENSGT00390000016940"/>
<sequence length="440" mass="47319">MEEALLPLAMTSDPRPFNQQLPEPPDLRCVLQPHDNPDLAPALVCALCCCFGIIYCCFGYRCFKAVMFLSGLLSGALVIFLLCHKERVLETQLSLEVSAGIALGIGLLCGLVTMLVRSVGLFLTGLLLGLTLGAGVLLGTEPIYQPPSAWVPAGGLVGLALLGALFTLRWPRPFTVLGTALLGAAVLVACADYFLEGLALGSRLGQRLQALPALPPLCWYSWVLLGTWPALGALGALAQWKLMDEEHGGHTNVVLSHQRRHLQLLRIRHQEAKWHRTSPGAGLCEGSYRRQLPASARNPADSLAPVSGGVGAALGLGQKAQGDGQGGWVLIQALSSALSALPLQSYFQSLEAPARTRHPGHRLPTLSWTWILTVVPLSPHCTFWFHPPRPEPKPPLMPSPWEQGPGNTRWAGPGPTESTHRLPHLLDLGMESVLQPRPAL</sequence>
<evidence type="ECO:0000256" key="3">
    <source>
        <dbReference type="ARBA" id="ARBA00022692"/>
    </source>
</evidence>
<evidence type="ECO:0000256" key="8">
    <source>
        <dbReference type="SAM" id="Phobius"/>
    </source>
</evidence>
<keyword evidence="5 8" id="KW-0472">Membrane</keyword>
<name>A0A8C0A1H7_BOSMU</name>
<feature type="region of interest" description="Disordered" evidence="7">
    <location>
        <begin position="395"/>
        <end position="424"/>
    </location>
</feature>
<evidence type="ECO:0000313" key="10">
    <source>
        <dbReference type="Ensembl" id="ENSBGRP00000000507.1"/>
    </source>
</evidence>
<feature type="transmembrane region" description="Helical" evidence="8">
    <location>
        <begin position="175"/>
        <end position="195"/>
    </location>
</feature>
<reference evidence="10" key="1">
    <citation type="submission" date="2019-05" db="EMBL/GenBank/DDBJ databases">
        <authorList>
            <person name="Zhang S."/>
            <person name="Liu J."/>
        </authorList>
    </citation>
    <scope>NUCLEOTIDE SEQUENCE [LARGE SCALE GENOMIC DNA]</scope>
</reference>
<keyword evidence="3 8" id="KW-0812">Transmembrane</keyword>
<evidence type="ECO:0000256" key="2">
    <source>
        <dbReference type="ARBA" id="ARBA00006244"/>
    </source>
</evidence>
<proteinExistence type="inferred from homology"/>
<evidence type="ECO:0000256" key="4">
    <source>
        <dbReference type="ARBA" id="ARBA00022989"/>
    </source>
</evidence>
<dbReference type="Ensembl" id="ENSBGRT00000000599.1">
    <property type="protein sequence ID" value="ENSBGRP00000000507.1"/>
    <property type="gene ID" value="ENSBGRG00000000362.1"/>
</dbReference>
<evidence type="ECO:0000256" key="5">
    <source>
        <dbReference type="ARBA" id="ARBA00023136"/>
    </source>
</evidence>
<feature type="transmembrane region" description="Helical" evidence="8">
    <location>
        <begin position="150"/>
        <end position="168"/>
    </location>
</feature>
<evidence type="ECO:0000259" key="9">
    <source>
        <dbReference type="Pfam" id="PF13886"/>
    </source>
</evidence>
<feature type="transmembrane region" description="Helical" evidence="8">
    <location>
        <begin position="119"/>
        <end position="138"/>
    </location>
</feature>
<protein>
    <recommendedName>
        <fullName evidence="6">Transmembrane protein 198</fullName>
    </recommendedName>
</protein>
<evidence type="ECO:0000256" key="1">
    <source>
        <dbReference type="ARBA" id="ARBA00004141"/>
    </source>
</evidence>
<dbReference type="AlphaFoldDB" id="A0A8C0A1H7"/>
<feature type="transmembrane region" description="Helical" evidence="8">
    <location>
        <begin position="94"/>
        <end position="112"/>
    </location>
</feature>
<dbReference type="PANTHER" id="PTHR31247">
    <property type="entry name" value="TRANSMEMBRANE PROTEIN 198 FAMILY MEMBER"/>
    <property type="match status" value="1"/>
</dbReference>
<dbReference type="Pfam" id="PF13886">
    <property type="entry name" value="TM7S3_TM198"/>
    <property type="match status" value="1"/>
</dbReference>
<dbReference type="GO" id="GO:0031410">
    <property type="term" value="C:cytoplasmic vesicle"/>
    <property type="evidence" value="ECO:0007669"/>
    <property type="project" value="TreeGrafter"/>
</dbReference>
<reference evidence="10" key="2">
    <citation type="submission" date="2025-08" db="UniProtKB">
        <authorList>
            <consortium name="Ensembl"/>
        </authorList>
    </citation>
    <scope>IDENTIFICATION</scope>
</reference>
<reference evidence="10" key="3">
    <citation type="submission" date="2025-09" db="UniProtKB">
        <authorList>
            <consortium name="Ensembl"/>
        </authorList>
    </citation>
    <scope>IDENTIFICATION</scope>
</reference>
<comment type="subcellular location">
    <subcellularLocation>
        <location evidence="1">Membrane</location>
        <topology evidence="1">Multi-pass membrane protein</topology>
    </subcellularLocation>
</comment>
<dbReference type="GO" id="GO:0005886">
    <property type="term" value="C:plasma membrane"/>
    <property type="evidence" value="ECO:0007669"/>
    <property type="project" value="TreeGrafter"/>
</dbReference>
<feature type="transmembrane region" description="Helical" evidence="8">
    <location>
        <begin position="65"/>
        <end position="82"/>
    </location>
</feature>
<dbReference type="InterPro" id="IPR025256">
    <property type="entry name" value="TM7S3/TM198-like_dom"/>
</dbReference>
<dbReference type="InterPro" id="IPR040236">
    <property type="entry name" value="TMEM198"/>
</dbReference>
<accession>A0A8C0A1H7</accession>
<evidence type="ECO:0000256" key="6">
    <source>
        <dbReference type="ARBA" id="ARBA00049737"/>
    </source>
</evidence>
<comment type="similarity">
    <text evidence="2">Belongs to the TMEM198 family.</text>
</comment>
<feature type="domain" description="TM7S3/TM198-like" evidence="9">
    <location>
        <begin position="45"/>
        <end position="240"/>
    </location>
</feature>
<keyword evidence="11" id="KW-1185">Reference proteome</keyword>